<dbReference type="InterPro" id="IPR027417">
    <property type="entry name" value="P-loop_NTPase"/>
</dbReference>
<dbReference type="Pfam" id="PF23247">
    <property type="entry name" value="LRR_RPS2"/>
    <property type="match status" value="4"/>
</dbReference>
<comment type="caution">
    <text evidence="11">The sequence shown here is derived from an EMBL/GenBank/DDBJ whole genome shotgun (WGS) entry which is preliminary data.</text>
</comment>
<evidence type="ECO:0000256" key="1">
    <source>
        <dbReference type="ARBA" id="ARBA00008894"/>
    </source>
</evidence>
<organism evidence="11 12">
    <name type="scientific">Rubus argutus</name>
    <name type="common">Southern blackberry</name>
    <dbReference type="NCBI Taxonomy" id="59490"/>
    <lineage>
        <taxon>Eukaryota</taxon>
        <taxon>Viridiplantae</taxon>
        <taxon>Streptophyta</taxon>
        <taxon>Embryophyta</taxon>
        <taxon>Tracheophyta</taxon>
        <taxon>Spermatophyta</taxon>
        <taxon>Magnoliopsida</taxon>
        <taxon>eudicotyledons</taxon>
        <taxon>Gunneridae</taxon>
        <taxon>Pentapetalae</taxon>
        <taxon>rosids</taxon>
        <taxon>fabids</taxon>
        <taxon>Rosales</taxon>
        <taxon>Rosaceae</taxon>
        <taxon>Rosoideae</taxon>
        <taxon>Rosoideae incertae sedis</taxon>
        <taxon>Rubus</taxon>
    </lineage>
</organism>
<dbReference type="PANTHER" id="PTHR33463:SF198">
    <property type="entry name" value="RPP4C3"/>
    <property type="match status" value="1"/>
</dbReference>
<dbReference type="GO" id="GO:0006952">
    <property type="term" value="P:defense response"/>
    <property type="evidence" value="ECO:0007669"/>
    <property type="project" value="UniProtKB-KW"/>
</dbReference>
<dbReference type="InterPro" id="IPR057135">
    <property type="entry name" value="At4g27190-like_LRR"/>
</dbReference>
<evidence type="ECO:0000313" key="11">
    <source>
        <dbReference type="EMBL" id="KAK9931562.1"/>
    </source>
</evidence>
<evidence type="ECO:0000256" key="2">
    <source>
        <dbReference type="ARBA" id="ARBA00022737"/>
    </source>
</evidence>
<evidence type="ECO:0000256" key="4">
    <source>
        <dbReference type="ARBA" id="ARBA00022821"/>
    </source>
</evidence>
<feature type="domain" description="Disease resistance protein At4g27190-like leucine-rich repeats" evidence="9">
    <location>
        <begin position="901"/>
        <end position="989"/>
    </location>
</feature>
<dbReference type="InterPro" id="IPR042197">
    <property type="entry name" value="Apaf_helical"/>
</dbReference>
<evidence type="ECO:0000259" key="9">
    <source>
        <dbReference type="Pfam" id="PF23247"/>
    </source>
</evidence>
<accession>A0AAW1X761</accession>
<keyword evidence="6" id="KW-0175">Coiled coil</keyword>
<feature type="domain" description="Disease resistance R13L4/SHOC-2-like LRR" evidence="10">
    <location>
        <begin position="514"/>
        <end position="784"/>
    </location>
</feature>
<dbReference type="Gene3D" id="1.10.8.430">
    <property type="entry name" value="Helical domain of apoptotic protease-activating factors"/>
    <property type="match status" value="1"/>
</dbReference>
<keyword evidence="12" id="KW-1185">Reference proteome</keyword>
<dbReference type="Proteomes" id="UP001457282">
    <property type="component" value="Unassembled WGS sequence"/>
</dbReference>
<feature type="domain" description="NB-ARC" evidence="8">
    <location>
        <begin position="164"/>
        <end position="324"/>
    </location>
</feature>
<dbReference type="Pfam" id="PF00931">
    <property type="entry name" value="NB-ARC"/>
    <property type="match status" value="1"/>
</dbReference>
<dbReference type="SUPFAM" id="SSF52047">
    <property type="entry name" value="RNI-like"/>
    <property type="match status" value="1"/>
</dbReference>
<evidence type="ECO:0000313" key="12">
    <source>
        <dbReference type="Proteomes" id="UP001457282"/>
    </source>
</evidence>
<dbReference type="InterPro" id="IPR055414">
    <property type="entry name" value="LRR_R13L4/SHOC2-like"/>
</dbReference>
<dbReference type="Gene3D" id="3.80.10.10">
    <property type="entry name" value="Ribonuclease Inhibitor"/>
    <property type="match status" value="3"/>
</dbReference>
<evidence type="ECO:0000256" key="3">
    <source>
        <dbReference type="ARBA" id="ARBA00022741"/>
    </source>
</evidence>
<proteinExistence type="inferred from homology"/>
<feature type="domain" description="Disease resistance protein At4g27190-like leucine-rich repeats" evidence="9">
    <location>
        <begin position="1004"/>
        <end position="1038"/>
    </location>
</feature>
<evidence type="ECO:0000256" key="7">
    <source>
        <dbReference type="SAM" id="MobiDB-lite"/>
    </source>
</evidence>
<dbReference type="PRINTS" id="PR00364">
    <property type="entry name" value="DISEASERSIST"/>
</dbReference>
<dbReference type="InterPro" id="IPR032675">
    <property type="entry name" value="LRR_dom_sf"/>
</dbReference>
<sequence length="1392" mass="158110">MECLIAIGTGVVGKIAEYTIRPVGRQVDYVIYYNRNLKKLQNQVRDLDAARESVEHKIVEEERKGRRVETSVTNWLTDVKKIIGEAKDFLKDEHQAKIKCLYGFCPNLMARHNLIRKSTKLVQEVAELYGKKDFANIAYNDTLEEVFVLSAKDYEACDSRTLIVKNIMDELKNSNTDMIGLYGIGGVGKTTLVKEIYKQATKGERVFEEVVMVLDLKQNPSIERIQKEIAEKLGLNLYEIETPAVRALHLCNRIKEKKTLVILDDVWENIDLEALGLPCMPTLKILLTSRNRRVLSSDMGTEKEFHLDVLDKKEAWNLFQKMAGDIVKEPDIQTVATQVAENCGGLPLLIVTVARALKHSPLHAWNDALRRLKRLDGQGLTDKAYSAIEWSYSKLDNEELKSLFLLCATVIWTFDICEILYLSICSMSLSLLKNVHTIGEAWDAINSLLEQLKDSCLLLDSDDTNVRMHDLVKDVAKGIASRKQHVLSLSDGIESKELLDKEFCEKCTMVCLRKCNIPKLPDILQCQELTLFLLNSSEEDSSQEIPCHFFKEMKKLRVLDVTSKIIPSLPSSLQFLTNLRMLLLNRCTLGDIALVGQLQNLEFLSFFSSKFKQLPKEIGQLIRLRYLNLTCCSQLEVISPDVLSSLKRLEHLRIRYSFSRWEVGRGISTERSNANLEELNSLHHLTTLQIHIPDANMLPADLFTSKLERFQICIGSEWKWEDVDEALNALKLQLTTRNELDEGLKMLLNRTEDLYLEGTEGVNNSIVYQLGPEGFQKLKHLHVQNNAEFANVINGKVGFPNLTWLAVSELNGLRFLMTSSVARSLRQLKRLQISGCQIMEAIISIEESDEEIEENVFCQLQDLELKDLPNLTLFCSSRSSKPDKFTFDSVNRSSTICEIEESDSKGNQDIVIQLQPFLFDKKVEFPNLKKLFIEGLAKLTTIWNNQLSVESSKNLESIEIVSCEGLKSICPASVARGLQQLTRLIVRNSGVEEIISNKAKQKRESIEIDSCESLKHIFPASMVRDLQQLRRLEVKKCGVEEIIANEEGQQTTPKFVFSKVTYALFDGLPKLRSFYPGMNASSWPSLNYMGVFGCDKVQIFAEEYSNFQEQREATNLSNPINPSLFIIEKDSFPNLEYLALDGLEIWNGPLPVQLFSKLKHLAVAGSMSKSVIFLDSLLPDLEGNRHSSAVGMGAQLPNLRVLKLIRMYKLMHIGEEDNSQSARPNFPNLEFLFVNGCHGLRNLRSSAIPFNNLTSLHVSWCKGLKYLVTYSMAKSFIHLTKLEVGGCRRLVEIVGNNEDDDDSGNYEITFRRLKHLKLFRLPRLRGFCSRGNCSVKFPSLETLSISNRLKLKIFQTIGDETLQTTNEEEDTDVDAWEAETTAEDEKTRQAPI</sequence>
<protein>
    <recommendedName>
        <fullName evidence="13">AAA+ ATPase domain-containing protein</fullName>
    </recommendedName>
</protein>
<feature type="coiled-coil region" evidence="6">
    <location>
        <begin position="37"/>
        <end position="64"/>
    </location>
</feature>
<feature type="region of interest" description="Disordered" evidence="7">
    <location>
        <begin position="1364"/>
        <end position="1392"/>
    </location>
</feature>
<evidence type="ECO:0000259" key="8">
    <source>
        <dbReference type="Pfam" id="PF00931"/>
    </source>
</evidence>
<evidence type="ECO:0000259" key="10">
    <source>
        <dbReference type="Pfam" id="PF23598"/>
    </source>
</evidence>
<keyword evidence="4" id="KW-0611">Plant defense</keyword>
<dbReference type="PANTHER" id="PTHR33463">
    <property type="entry name" value="NB-ARC DOMAIN-CONTAINING PROTEIN-RELATED"/>
    <property type="match status" value="1"/>
</dbReference>
<dbReference type="Pfam" id="PF23598">
    <property type="entry name" value="LRR_14"/>
    <property type="match status" value="1"/>
</dbReference>
<evidence type="ECO:0008006" key="13">
    <source>
        <dbReference type="Google" id="ProtNLM"/>
    </source>
</evidence>
<dbReference type="InterPro" id="IPR002182">
    <property type="entry name" value="NB-ARC"/>
</dbReference>
<dbReference type="Gene3D" id="3.40.50.300">
    <property type="entry name" value="P-loop containing nucleotide triphosphate hydrolases"/>
    <property type="match status" value="1"/>
</dbReference>
<comment type="similarity">
    <text evidence="1">Belongs to the disease resistance NB-LRR family.</text>
</comment>
<name>A0AAW1X761_RUBAR</name>
<feature type="domain" description="Disease resistance protein At4g27190-like leucine-rich repeats" evidence="9">
    <location>
        <begin position="1249"/>
        <end position="1352"/>
    </location>
</feature>
<dbReference type="GO" id="GO:0005524">
    <property type="term" value="F:ATP binding"/>
    <property type="evidence" value="ECO:0007669"/>
    <property type="project" value="UniProtKB-KW"/>
</dbReference>
<feature type="compositionally biased region" description="Acidic residues" evidence="7">
    <location>
        <begin position="1366"/>
        <end position="1382"/>
    </location>
</feature>
<keyword evidence="3" id="KW-0547">Nucleotide-binding</keyword>
<evidence type="ECO:0000256" key="5">
    <source>
        <dbReference type="ARBA" id="ARBA00022840"/>
    </source>
</evidence>
<dbReference type="SUPFAM" id="SSF52540">
    <property type="entry name" value="P-loop containing nucleoside triphosphate hydrolases"/>
    <property type="match status" value="1"/>
</dbReference>
<dbReference type="EMBL" id="JBEDUW010000004">
    <property type="protein sequence ID" value="KAK9931562.1"/>
    <property type="molecule type" value="Genomic_DNA"/>
</dbReference>
<reference evidence="11 12" key="1">
    <citation type="journal article" date="2023" name="G3 (Bethesda)">
        <title>A chromosome-length genome assembly and annotation of blackberry (Rubus argutus, cv. 'Hillquist').</title>
        <authorList>
            <person name="Bruna T."/>
            <person name="Aryal R."/>
            <person name="Dudchenko O."/>
            <person name="Sargent D.J."/>
            <person name="Mead D."/>
            <person name="Buti M."/>
            <person name="Cavallini A."/>
            <person name="Hytonen T."/>
            <person name="Andres J."/>
            <person name="Pham M."/>
            <person name="Weisz D."/>
            <person name="Mascagni F."/>
            <person name="Usai G."/>
            <person name="Natali L."/>
            <person name="Bassil N."/>
            <person name="Fernandez G.E."/>
            <person name="Lomsadze A."/>
            <person name="Armour M."/>
            <person name="Olukolu B."/>
            <person name="Poorten T."/>
            <person name="Britton C."/>
            <person name="Davik J."/>
            <person name="Ashrafi H."/>
            <person name="Aiden E.L."/>
            <person name="Borodovsky M."/>
            <person name="Worthington M."/>
        </authorList>
    </citation>
    <scope>NUCLEOTIDE SEQUENCE [LARGE SCALE GENOMIC DNA]</scope>
    <source>
        <strain evidence="11">PI 553951</strain>
    </source>
</reference>
<dbReference type="SUPFAM" id="SSF52058">
    <property type="entry name" value="L domain-like"/>
    <property type="match status" value="1"/>
</dbReference>
<keyword evidence="5" id="KW-0067">ATP-binding</keyword>
<feature type="compositionally biased region" description="Basic and acidic residues" evidence="7">
    <location>
        <begin position="1383"/>
        <end position="1392"/>
    </location>
</feature>
<keyword evidence="2" id="KW-0677">Repeat</keyword>
<feature type="domain" description="Disease resistance protein At4g27190-like leucine-rich repeats" evidence="9">
    <location>
        <begin position="1123"/>
        <end position="1244"/>
    </location>
</feature>
<dbReference type="InterPro" id="IPR050905">
    <property type="entry name" value="Plant_NBS-LRR"/>
</dbReference>
<gene>
    <name evidence="11" type="ORF">M0R45_018835</name>
</gene>
<evidence type="ECO:0000256" key="6">
    <source>
        <dbReference type="SAM" id="Coils"/>
    </source>
</evidence>
<dbReference type="GO" id="GO:0043531">
    <property type="term" value="F:ADP binding"/>
    <property type="evidence" value="ECO:0007669"/>
    <property type="project" value="InterPro"/>
</dbReference>